<dbReference type="InterPro" id="IPR015856">
    <property type="entry name" value="ABC_transpr_CbiO/EcfA_su"/>
</dbReference>
<accession>A0A7J0BIN0</accession>
<dbReference type="Gene3D" id="3.40.50.300">
    <property type="entry name" value="P-loop containing nucleotide triphosphate hydrolases"/>
    <property type="match status" value="1"/>
</dbReference>
<evidence type="ECO:0000256" key="4">
    <source>
        <dbReference type="ARBA" id="ARBA00022840"/>
    </source>
</evidence>
<dbReference type="Pfam" id="PF00005">
    <property type="entry name" value="ABC_tran"/>
    <property type="match status" value="1"/>
</dbReference>
<dbReference type="SUPFAM" id="SSF52540">
    <property type="entry name" value="P-loop containing nucleoside triphosphate hydrolases"/>
    <property type="match status" value="1"/>
</dbReference>
<protein>
    <submittedName>
        <fullName evidence="6">Putative ABC transporter ATP-binding protein</fullName>
    </submittedName>
</protein>
<keyword evidence="7" id="KW-1185">Reference proteome</keyword>
<dbReference type="GO" id="GO:0005524">
    <property type="term" value="F:ATP binding"/>
    <property type="evidence" value="ECO:0007669"/>
    <property type="project" value="UniProtKB-KW"/>
</dbReference>
<dbReference type="GO" id="GO:0042626">
    <property type="term" value="F:ATPase-coupled transmembrane transporter activity"/>
    <property type="evidence" value="ECO:0007669"/>
    <property type="project" value="TreeGrafter"/>
</dbReference>
<evidence type="ECO:0000256" key="1">
    <source>
        <dbReference type="ARBA" id="ARBA00005417"/>
    </source>
</evidence>
<dbReference type="PANTHER" id="PTHR43553">
    <property type="entry name" value="HEAVY METAL TRANSPORTER"/>
    <property type="match status" value="1"/>
</dbReference>
<evidence type="ECO:0000259" key="5">
    <source>
        <dbReference type="PROSITE" id="PS50893"/>
    </source>
</evidence>
<evidence type="ECO:0000256" key="2">
    <source>
        <dbReference type="ARBA" id="ARBA00022448"/>
    </source>
</evidence>
<organism evidence="6 7">
    <name type="scientific">Desulfovibrio subterraneus</name>
    <dbReference type="NCBI Taxonomy" id="2718620"/>
    <lineage>
        <taxon>Bacteria</taxon>
        <taxon>Pseudomonadati</taxon>
        <taxon>Thermodesulfobacteriota</taxon>
        <taxon>Desulfovibrionia</taxon>
        <taxon>Desulfovibrionales</taxon>
        <taxon>Desulfovibrionaceae</taxon>
        <taxon>Desulfovibrio</taxon>
    </lineage>
</organism>
<evidence type="ECO:0000313" key="6">
    <source>
        <dbReference type="EMBL" id="GFM33520.1"/>
    </source>
</evidence>
<gene>
    <name evidence="6" type="ORF">DSM101010T_18850</name>
</gene>
<dbReference type="RefSeq" id="WP_174405176.1">
    <property type="nucleotide sequence ID" value="NZ_BLVO01000013.1"/>
</dbReference>
<reference evidence="6 7" key="1">
    <citation type="submission" date="2020-05" db="EMBL/GenBank/DDBJ databases">
        <title>Draft genome sequence of Desulfovibrio sp. strain HN2T.</title>
        <authorList>
            <person name="Ueno A."/>
            <person name="Tamazawa S."/>
            <person name="Tamamura S."/>
            <person name="Murakami T."/>
            <person name="Kiyama T."/>
            <person name="Inomata H."/>
            <person name="Amano Y."/>
            <person name="Miyakawa K."/>
            <person name="Tamaki H."/>
            <person name="Naganuma T."/>
            <person name="Kaneko K."/>
        </authorList>
    </citation>
    <scope>NUCLEOTIDE SEQUENCE [LARGE SCALE GENOMIC DNA]</scope>
    <source>
        <strain evidence="6 7">HN2</strain>
    </source>
</reference>
<keyword evidence="3" id="KW-0547">Nucleotide-binding</keyword>
<feature type="domain" description="ABC transporter" evidence="5">
    <location>
        <begin position="20"/>
        <end position="252"/>
    </location>
</feature>
<dbReference type="SMART" id="SM00382">
    <property type="entry name" value="AAA"/>
    <property type="match status" value="1"/>
</dbReference>
<keyword evidence="2" id="KW-0813">Transport</keyword>
<name>A0A7J0BIN0_9BACT</name>
<dbReference type="PANTHER" id="PTHR43553:SF24">
    <property type="entry name" value="ENERGY-COUPLING FACTOR TRANSPORTER ATP-BINDING PROTEIN ECFA1"/>
    <property type="match status" value="1"/>
</dbReference>
<keyword evidence="4 6" id="KW-0067">ATP-binding</keyword>
<dbReference type="PROSITE" id="PS50893">
    <property type="entry name" value="ABC_TRANSPORTER_2"/>
    <property type="match status" value="1"/>
</dbReference>
<dbReference type="CDD" id="cd03225">
    <property type="entry name" value="ABC_cobalt_CbiO_domain1"/>
    <property type="match status" value="1"/>
</dbReference>
<evidence type="ECO:0000313" key="7">
    <source>
        <dbReference type="Proteomes" id="UP000503840"/>
    </source>
</evidence>
<dbReference type="Proteomes" id="UP000503840">
    <property type="component" value="Unassembled WGS sequence"/>
</dbReference>
<dbReference type="InterPro" id="IPR003439">
    <property type="entry name" value="ABC_transporter-like_ATP-bd"/>
</dbReference>
<comment type="similarity">
    <text evidence="1">Belongs to the ABC transporter superfamily.</text>
</comment>
<evidence type="ECO:0000256" key="3">
    <source>
        <dbReference type="ARBA" id="ARBA00022741"/>
    </source>
</evidence>
<dbReference type="EMBL" id="BLVO01000013">
    <property type="protein sequence ID" value="GFM33520.1"/>
    <property type="molecule type" value="Genomic_DNA"/>
</dbReference>
<proteinExistence type="inferred from homology"/>
<dbReference type="PROSITE" id="PS00211">
    <property type="entry name" value="ABC_TRANSPORTER_1"/>
    <property type="match status" value="1"/>
</dbReference>
<dbReference type="GO" id="GO:0043190">
    <property type="term" value="C:ATP-binding cassette (ABC) transporter complex"/>
    <property type="evidence" value="ECO:0007669"/>
    <property type="project" value="TreeGrafter"/>
</dbReference>
<dbReference type="InterPro" id="IPR003593">
    <property type="entry name" value="AAA+_ATPase"/>
</dbReference>
<dbReference type="InterPro" id="IPR050095">
    <property type="entry name" value="ECF_ABC_transporter_ATP-bd"/>
</dbReference>
<comment type="caution">
    <text evidence="6">The sequence shown here is derived from an EMBL/GenBank/DDBJ whole genome shotgun (WGS) entry which is preliminary data.</text>
</comment>
<dbReference type="AlphaFoldDB" id="A0A7J0BIN0"/>
<dbReference type="InterPro" id="IPR017871">
    <property type="entry name" value="ABC_transporter-like_CS"/>
</dbReference>
<dbReference type="InterPro" id="IPR027417">
    <property type="entry name" value="P-loop_NTPase"/>
</dbReference>
<dbReference type="GO" id="GO:0016887">
    <property type="term" value="F:ATP hydrolysis activity"/>
    <property type="evidence" value="ECO:0007669"/>
    <property type="project" value="InterPro"/>
</dbReference>
<sequence length="258" mass="28491">MTHTPDCKHHTAAEIGLPLLRAENISYSYPGSATRALDNATITLFEGDRVALIGHNGSGKTTLLHTMMGLIKPSQGHVWYNGGIVTGEKGFQMLRREVGYLFQQSDDQLFSPTVIEDVAFGPLNLGMSPDEAREVALATLHSLGLHGFEDRVTHRLSGGEKKMVALASVLAMQPKVLLLDEPTNDLDPDTRARLIEHLNGLPITRCIISHDWDFLERTCSRFVTLRKGIVQDAEYVPHVHVHIHDGGNVDHKHEDNAS</sequence>